<dbReference type="PROSITE" id="PS00101">
    <property type="entry name" value="HEXAPEP_TRANSFERASES"/>
    <property type="match status" value="1"/>
</dbReference>
<keyword evidence="1 2" id="KW-0808">Transferase</keyword>
<dbReference type="InterPro" id="IPR018357">
    <property type="entry name" value="Hexapep_transf_CS"/>
</dbReference>
<evidence type="ECO:0000313" key="2">
    <source>
        <dbReference type="EMBL" id="MBA2869083.1"/>
    </source>
</evidence>
<sequence>MGNYQAHPSAHVENNSKIGDNTRIWHFSHIRENSEIGKNCNLGKGVYIDVNVKIGNNVKIQNNVSLYDGVEIEDDVFLGPHMVFTNDLYPRAFNDDWKIVRTKVKKGASIGANSTVVCGITIGSYAMIGSGSVVTKDVPDYALVYGNPARLNGFVCTCGKKLENMVEKTEKLVKYRCSNCGAMIEIKKEDYELLRD</sequence>
<dbReference type="RefSeq" id="WP_181508153.1">
    <property type="nucleotide sequence ID" value="NZ_JACDUP010000002.1"/>
</dbReference>
<dbReference type="Pfam" id="PF00132">
    <property type="entry name" value="Hexapep"/>
    <property type="match status" value="3"/>
</dbReference>
<dbReference type="Gene3D" id="2.160.10.10">
    <property type="entry name" value="Hexapeptide repeat proteins"/>
    <property type="match status" value="1"/>
</dbReference>
<comment type="caution">
    <text evidence="2">The sequence shown here is derived from an EMBL/GenBank/DDBJ whole genome shotgun (WGS) entry which is preliminary data.</text>
</comment>
<proteinExistence type="predicted"/>
<gene>
    <name evidence="2" type="ORF">HNP95_001262</name>
</gene>
<dbReference type="Proteomes" id="UP000571751">
    <property type="component" value="Unassembled WGS sequence"/>
</dbReference>
<evidence type="ECO:0000313" key="3">
    <source>
        <dbReference type="Proteomes" id="UP000571751"/>
    </source>
</evidence>
<organism evidence="2 3">
    <name type="scientific">Methanococcus maripaludis</name>
    <name type="common">Methanococcus deltae</name>
    <dbReference type="NCBI Taxonomy" id="39152"/>
    <lineage>
        <taxon>Archaea</taxon>
        <taxon>Methanobacteriati</taxon>
        <taxon>Methanobacteriota</taxon>
        <taxon>Methanomada group</taxon>
        <taxon>Methanococci</taxon>
        <taxon>Methanococcales</taxon>
        <taxon>Methanococcaceae</taxon>
        <taxon>Methanococcus</taxon>
    </lineage>
</organism>
<name>A0A7J9PSG8_METMI</name>
<evidence type="ECO:0000256" key="1">
    <source>
        <dbReference type="ARBA" id="ARBA00022679"/>
    </source>
</evidence>
<dbReference type="EMBL" id="JACDUP010000002">
    <property type="protein sequence ID" value="MBA2869083.1"/>
    <property type="molecule type" value="Genomic_DNA"/>
</dbReference>
<dbReference type="GO" id="GO:0016740">
    <property type="term" value="F:transferase activity"/>
    <property type="evidence" value="ECO:0007669"/>
    <property type="project" value="UniProtKB-KW"/>
</dbReference>
<dbReference type="InterPro" id="IPR011004">
    <property type="entry name" value="Trimer_LpxA-like_sf"/>
</dbReference>
<dbReference type="AlphaFoldDB" id="A0A7J9PSG8"/>
<protein>
    <submittedName>
        <fullName evidence="2">Acetyltransferase-like isoleucine patch superfamily enzyme</fullName>
    </submittedName>
</protein>
<reference evidence="2 3" key="1">
    <citation type="submission" date="2020-07" db="EMBL/GenBank/DDBJ databases">
        <title>Genomic Encyclopedia of Type Strains, Phase IV (KMG-V): Genome sequencing to study the core and pangenomes of soil and plant-associated prokaryotes.</title>
        <authorList>
            <person name="Whitman W."/>
        </authorList>
    </citation>
    <scope>NUCLEOTIDE SEQUENCE [LARGE SCALE GENOMIC DNA]</scope>
    <source>
        <strain evidence="2 3">C14</strain>
    </source>
</reference>
<accession>A0A7J9PSG8</accession>
<dbReference type="InterPro" id="IPR001451">
    <property type="entry name" value="Hexapep"/>
</dbReference>
<dbReference type="SUPFAM" id="SSF51161">
    <property type="entry name" value="Trimeric LpxA-like enzymes"/>
    <property type="match status" value="1"/>
</dbReference>
<dbReference type="PANTHER" id="PTHR43300">
    <property type="entry name" value="ACETYLTRANSFERASE"/>
    <property type="match status" value="1"/>
</dbReference>
<dbReference type="PANTHER" id="PTHR43300:SF4">
    <property type="entry name" value="ACYL-[ACYL-CARRIER-PROTEIN]--UDP-N-ACETYLGLUCOSAMINE O-ACYLTRANSFERASE"/>
    <property type="match status" value="1"/>
</dbReference>
<dbReference type="CDD" id="cd03358">
    <property type="entry name" value="LbH_WxcM_N_like"/>
    <property type="match status" value="1"/>
</dbReference>
<dbReference type="InterPro" id="IPR050179">
    <property type="entry name" value="Trans_hexapeptide_repeat"/>
</dbReference>